<feature type="transmembrane region" description="Helical" evidence="2">
    <location>
        <begin position="327"/>
        <end position="349"/>
    </location>
</feature>
<dbReference type="EMBL" id="AHMO02000008">
    <property type="protein sequence ID" value="EQA44584.1"/>
    <property type="molecule type" value="Genomic_DNA"/>
</dbReference>
<feature type="region of interest" description="Disordered" evidence="1">
    <location>
        <begin position="166"/>
        <end position="194"/>
    </location>
</feature>
<gene>
    <name evidence="3" type="ORF">LEP1GSC050_3603</name>
</gene>
<keyword evidence="2" id="KW-1133">Transmembrane helix</keyword>
<dbReference type="STRING" id="1049789.LEP1GSC050_3603"/>
<dbReference type="Proteomes" id="UP000015454">
    <property type="component" value="Unassembled WGS sequence"/>
</dbReference>
<dbReference type="AlphaFoldDB" id="T0GCS0"/>
<evidence type="ECO:0000256" key="2">
    <source>
        <dbReference type="SAM" id="Phobius"/>
    </source>
</evidence>
<proteinExistence type="predicted"/>
<evidence type="ECO:0000313" key="4">
    <source>
        <dbReference type="Proteomes" id="UP000015454"/>
    </source>
</evidence>
<keyword evidence="4" id="KW-1185">Reference proteome</keyword>
<keyword evidence="2" id="KW-0472">Membrane</keyword>
<keyword evidence="2" id="KW-0812">Transmembrane</keyword>
<reference evidence="3" key="1">
    <citation type="submission" date="2013-05" db="EMBL/GenBank/DDBJ databases">
        <authorList>
            <person name="Harkins D.M."/>
            <person name="Durkin A.S."/>
            <person name="Brinkac L.M."/>
            <person name="Haft D.H."/>
            <person name="Selengut J.D."/>
            <person name="Sanka R."/>
            <person name="DePew J."/>
            <person name="Purushe J."/>
            <person name="Hartskeerl R.A."/>
            <person name="Ahmed A."/>
            <person name="van der Linden H."/>
            <person name="Goris M.G.A."/>
            <person name="Vinetz J.M."/>
            <person name="Sutton G.G."/>
            <person name="Nierman W.C."/>
            <person name="Fouts D.E."/>
        </authorList>
    </citation>
    <scope>NUCLEOTIDE SEQUENCE [LARGE SCALE GENOMIC DNA]</scope>
    <source>
        <strain evidence="3">5399</strain>
    </source>
</reference>
<name>T0GCS0_9LEPT</name>
<accession>T0GCS0</accession>
<comment type="caution">
    <text evidence="3">The sequence shown here is derived from an EMBL/GenBank/DDBJ whole genome shotgun (WGS) entry which is preliminary data.</text>
</comment>
<sequence>MVIGDSSISFERYMASNQVYSFLFQSRDTSSSLYVLFGGIVDPVSSHIDRLDLVAVGSSELINVPLSGATFKDISNICQKIKYEGKQLKNLTNKLGELFQSSGRSDDFMEQLLHYMNKREDEKIRYLINQVANQAIGNSKPDITLWYSLIDRDKIEDVSMSGQSIENLDSAEGDGPPSLDESSTPGSGSNVVATGIDASIPQNATRIQFKFILSPVSGIPVSQLKPGDQIVVQLNPGDPTTLGVIDTMKLKMEDGSIRPVPATIVATENQGTESETVIRIGVDVFGKIYEEENSIKVRPYTGEKTPAKKSSASHEASSSLEAGESSLLLTVLIALGVVGIGMVAVFVFLF</sequence>
<organism evidence="3 4">
    <name type="scientific">Leptospira broomii serovar Hurstbridge str. 5399</name>
    <dbReference type="NCBI Taxonomy" id="1049789"/>
    <lineage>
        <taxon>Bacteria</taxon>
        <taxon>Pseudomonadati</taxon>
        <taxon>Spirochaetota</taxon>
        <taxon>Spirochaetia</taxon>
        <taxon>Leptospirales</taxon>
        <taxon>Leptospiraceae</taxon>
        <taxon>Leptospira</taxon>
    </lineage>
</organism>
<protein>
    <submittedName>
        <fullName evidence="3">Uncharacterized protein</fullName>
    </submittedName>
</protein>
<feature type="compositionally biased region" description="Polar residues" evidence="1">
    <location>
        <begin position="180"/>
        <end position="192"/>
    </location>
</feature>
<evidence type="ECO:0000313" key="3">
    <source>
        <dbReference type="EMBL" id="EQA44584.1"/>
    </source>
</evidence>
<evidence type="ECO:0000256" key="1">
    <source>
        <dbReference type="SAM" id="MobiDB-lite"/>
    </source>
</evidence>